<evidence type="ECO:0000313" key="2">
    <source>
        <dbReference type="EMBL" id="KUM49396.1"/>
    </source>
</evidence>
<accession>A0A101M1M8</accession>
<dbReference type="Pfam" id="PF24626">
    <property type="entry name" value="SH3_Tf2-1"/>
    <property type="match status" value="1"/>
</dbReference>
<proteinExistence type="predicted"/>
<evidence type="ECO:0000259" key="1">
    <source>
        <dbReference type="Pfam" id="PF24626"/>
    </source>
</evidence>
<organism evidence="2">
    <name type="scientific">Picea glauca</name>
    <name type="common">White spruce</name>
    <name type="synonym">Pinus glauca</name>
    <dbReference type="NCBI Taxonomy" id="3330"/>
    <lineage>
        <taxon>Eukaryota</taxon>
        <taxon>Viridiplantae</taxon>
        <taxon>Streptophyta</taxon>
        <taxon>Embryophyta</taxon>
        <taxon>Tracheophyta</taxon>
        <taxon>Spermatophyta</taxon>
        <taxon>Pinopsida</taxon>
        <taxon>Pinidae</taxon>
        <taxon>Conifers I</taxon>
        <taxon>Pinales</taxon>
        <taxon>Pinaceae</taxon>
        <taxon>Picea</taxon>
    </lineage>
</organism>
<dbReference type="EMBL" id="LKAM01000003">
    <property type="protein sequence ID" value="KUM49396.1"/>
    <property type="molecule type" value="Genomic_DNA"/>
</dbReference>
<gene>
    <name evidence="2" type="ORF">ABT39_MTgene3945</name>
</gene>
<dbReference type="AlphaFoldDB" id="A0A101M1M8"/>
<keyword evidence="2" id="KW-0496">Mitochondrion</keyword>
<name>A0A101M1M8_PICGL</name>
<dbReference type="InterPro" id="IPR056924">
    <property type="entry name" value="SH3_Tf2-1"/>
</dbReference>
<reference evidence="2" key="1">
    <citation type="journal article" date="2015" name="Genome Biol. Evol.">
        <title>Organellar Genomes of White Spruce (Picea glauca): Assembly and Annotation.</title>
        <authorList>
            <person name="Jackman S.D."/>
            <person name="Warren R.L."/>
            <person name="Gibb E.A."/>
            <person name="Vandervalk B.P."/>
            <person name="Mohamadi H."/>
            <person name="Chu J."/>
            <person name="Raymond A."/>
            <person name="Pleasance S."/>
            <person name="Coope R."/>
            <person name="Wildung M.R."/>
            <person name="Ritland C.E."/>
            <person name="Bousquet J."/>
            <person name="Jones S.J."/>
            <person name="Bohlmann J."/>
            <person name="Birol I."/>
        </authorList>
    </citation>
    <scope>NUCLEOTIDE SEQUENCE [LARGE SCALE GENOMIC DNA]</scope>
    <source>
        <tissue evidence="2">Flushing bud</tissue>
    </source>
</reference>
<sequence length="98" mass="11414">MANPHQQKEQHIAAFFVQKLTKVHSQVASTLAASQERYNTIQDRHHIPATFQMGDRIWLQLAKQCFKGQHHQKGKPLLYGPYTILEHMNYNAYRLDGN</sequence>
<protein>
    <recommendedName>
        <fullName evidence="1">Tf2-1-like SH3-like domain-containing protein</fullName>
    </recommendedName>
</protein>
<geneLocation type="mitochondrion" evidence="2"/>
<comment type="caution">
    <text evidence="2">The sequence shown here is derived from an EMBL/GenBank/DDBJ whole genome shotgun (WGS) entry which is preliminary data.</text>
</comment>
<feature type="domain" description="Tf2-1-like SH3-like" evidence="1">
    <location>
        <begin position="54"/>
        <end position="96"/>
    </location>
</feature>